<dbReference type="Gene3D" id="3.90.226.10">
    <property type="entry name" value="2-enoyl-CoA Hydratase, Chain A, domain 1"/>
    <property type="match status" value="2"/>
</dbReference>
<dbReference type="UniPathway" id="UPA00363">
    <property type="reaction ID" value="UER00861"/>
</dbReference>
<dbReference type="InterPro" id="IPR011762">
    <property type="entry name" value="COA_CT_N"/>
</dbReference>
<sequence length="372" mass="39845">MALPSASGVPTISVVFGSSTAGGAYQPGMSDYTIMVKDQAKVYLGGPPLVQMATGEIATHEELGGADMHSRTSGVSDFLASNEHDAVRLARQVVAGFDLRASVPIPRSVIDGTPPEPPRYPAEDLLSVASADIRVPYDVREVIARLVDGSRFHEFKPLYGAGLVCAFAAINGYQVGVLANNGVLFSQEAQKATQFIQLVNQRGVPLLYLSNITGFMVGKQYEQGGIVKHGSLFINAVTNSTVPAITVVIGASYGAGNYAMCGRAYRPRFLFSWPQSQCSVMGAEQLAGVMDIIAREAAKSSGRKINEEQAAQRKMLFKTAVEEENDVYYTSARCIDDGIIDPRDTRAVLTMCLSACYQGAWSGAFYSGISRL</sequence>
<evidence type="ECO:0000313" key="8">
    <source>
        <dbReference type="EMBL" id="CAE0135888.1"/>
    </source>
</evidence>
<evidence type="ECO:0000259" key="6">
    <source>
        <dbReference type="PROSITE" id="PS50980"/>
    </source>
</evidence>
<dbReference type="PROSITE" id="PS50980">
    <property type="entry name" value="COA_CT_NTER"/>
    <property type="match status" value="1"/>
</dbReference>
<dbReference type="GO" id="GO:0006552">
    <property type="term" value="P:L-leucine catabolic process"/>
    <property type="evidence" value="ECO:0007669"/>
    <property type="project" value="UniProtKB-UniPathway"/>
</dbReference>
<dbReference type="PROSITE" id="PS50989">
    <property type="entry name" value="COA_CT_CTER"/>
    <property type="match status" value="1"/>
</dbReference>
<evidence type="ECO:0000259" key="7">
    <source>
        <dbReference type="PROSITE" id="PS50989"/>
    </source>
</evidence>
<dbReference type="InterPro" id="IPR011763">
    <property type="entry name" value="COA_CT_C"/>
</dbReference>
<accession>A0A7S3BJF7</accession>
<dbReference type="AlphaFoldDB" id="A0A7S3BJF7"/>
<dbReference type="SUPFAM" id="SSF52096">
    <property type="entry name" value="ClpP/crotonase"/>
    <property type="match status" value="2"/>
</dbReference>
<dbReference type="FunFam" id="3.90.226.10:FF:000021">
    <property type="entry name" value="Acetyl-CoA carboxylase carboxyltransferase subunit"/>
    <property type="match status" value="1"/>
</dbReference>
<comment type="catalytic activity">
    <reaction evidence="5">
        <text>3-methylbut-2-enoyl-CoA + hydrogencarbonate + ATP = 3-methyl-(2E)-glutaconyl-CoA + ADP + phosphate + H(+)</text>
        <dbReference type="Rhea" id="RHEA:13589"/>
        <dbReference type="ChEBI" id="CHEBI:15378"/>
        <dbReference type="ChEBI" id="CHEBI:17544"/>
        <dbReference type="ChEBI" id="CHEBI:30616"/>
        <dbReference type="ChEBI" id="CHEBI:43474"/>
        <dbReference type="ChEBI" id="CHEBI:57344"/>
        <dbReference type="ChEBI" id="CHEBI:57346"/>
        <dbReference type="ChEBI" id="CHEBI:456216"/>
        <dbReference type="EC" id="6.4.1.4"/>
    </reaction>
</comment>
<evidence type="ECO:0000256" key="4">
    <source>
        <dbReference type="ARBA" id="ARBA00031404"/>
    </source>
</evidence>
<reference evidence="8" key="1">
    <citation type="submission" date="2021-01" db="EMBL/GenBank/DDBJ databases">
        <authorList>
            <person name="Corre E."/>
            <person name="Pelletier E."/>
            <person name="Niang G."/>
            <person name="Scheremetjew M."/>
            <person name="Finn R."/>
            <person name="Kale V."/>
            <person name="Holt S."/>
            <person name="Cochrane G."/>
            <person name="Meng A."/>
            <person name="Brown T."/>
            <person name="Cohen L."/>
        </authorList>
    </citation>
    <scope>NUCLEOTIDE SEQUENCE</scope>
    <source>
        <strain evidence="8">RCC927</strain>
    </source>
</reference>
<dbReference type="InterPro" id="IPR029045">
    <property type="entry name" value="ClpP/crotonase-like_dom_sf"/>
</dbReference>
<organism evidence="8">
    <name type="scientific">Prasinoderma singulare</name>
    <dbReference type="NCBI Taxonomy" id="676789"/>
    <lineage>
        <taxon>Eukaryota</taxon>
        <taxon>Viridiplantae</taxon>
        <taxon>Prasinodermophyta</taxon>
        <taxon>Prasinodermophyceae</taxon>
        <taxon>Prasinodermales</taxon>
        <taxon>Prasinodermaceae</taxon>
        <taxon>Prasinoderma</taxon>
    </lineage>
</organism>
<dbReference type="PANTHER" id="PTHR22855">
    <property type="entry name" value="ACETYL, PROPIONYL, PYRUVATE, AND GLUTACONYL CARBOXYLASE-RELATED"/>
    <property type="match status" value="1"/>
</dbReference>
<evidence type="ECO:0000256" key="5">
    <source>
        <dbReference type="ARBA" id="ARBA00052347"/>
    </source>
</evidence>
<dbReference type="EC" id="6.4.1.4" evidence="2"/>
<dbReference type="PANTHER" id="PTHR22855:SF46">
    <property type="entry name" value="METHYLCROTONOYL-COA CARBOXYLASE"/>
    <property type="match status" value="1"/>
</dbReference>
<dbReference type="EMBL" id="HBHY01008728">
    <property type="protein sequence ID" value="CAE0135888.1"/>
    <property type="molecule type" value="Transcribed_RNA"/>
</dbReference>
<dbReference type="GO" id="GO:0004485">
    <property type="term" value="F:methylcrotonoyl-CoA carboxylase activity"/>
    <property type="evidence" value="ECO:0007669"/>
    <property type="project" value="UniProtKB-EC"/>
</dbReference>
<dbReference type="InterPro" id="IPR045190">
    <property type="entry name" value="MCCB/AccD1-like"/>
</dbReference>
<gene>
    <name evidence="8" type="ORF">PSIN1315_LOCUS5640</name>
</gene>
<protein>
    <recommendedName>
        <fullName evidence="2">methylcrotonoyl-CoA carboxylase</fullName>
        <ecNumber evidence="2">6.4.1.4</ecNumber>
    </recommendedName>
    <alternativeName>
        <fullName evidence="4">3-methylcrotonyl-CoA carboxylase 2</fullName>
    </alternativeName>
    <alternativeName>
        <fullName evidence="3">3-methylcrotonyl-CoA:carbon dioxide ligase subunit beta</fullName>
    </alternativeName>
</protein>
<dbReference type="InterPro" id="IPR034733">
    <property type="entry name" value="AcCoA_carboxyl_beta"/>
</dbReference>
<evidence type="ECO:0000256" key="2">
    <source>
        <dbReference type="ARBA" id="ARBA00026116"/>
    </source>
</evidence>
<feature type="domain" description="CoA carboxyltransferase N-terminal" evidence="6">
    <location>
        <begin position="1"/>
        <end position="109"/>
    </location>
</feature>
<comment type="pathway">
    <text evidence="1">Amino-acid degradation; L-leucine degradation; (S)-3-hydroxy-3-methylglutaryl-CoA from 3-isovaleryl-CoA: step 2/3.</text>
</comment>
<evidence type="ECO:0000256" key="3">
    <source>
        <dbReference type="ARBA" id="ARBA00031237"/>
    </source>
</evidence>
<dbReference type="Pfam" id="PF01039">
    <property type="entry name" value="Carboxyl_trans"/>
    <property type="match status" value="1"/>
</dbReference>
<name>A0A7S3BJF7_9VIRI</name>
<proteinExistence type="predicted"/>
<feature type="domain" description="CoA carboxyltransferase C-terminal" evidence="7">
    <location>
        <begin position="117"/>
        <end position="355"/>
    </location>
</feature>
<evidence type="ECO:0000256" key="1">
    <source>
        <dbReference type="ARBA" id="ARBA00025711"/>
    </source>
</evidence>